<protein>
    <submittedName>
        <fullName evidence="1">Uncharacterized protein</fullName>
    </submittedName>
</protein>
<name>A0ACC0AUY2_CATRO</name>
<evidence type="ECO:0000313" key="2">
    <source>
        <dbReference type="Proteomes" id="UP001060085"/>
    </source>
</evidence>
<gene>
    <name evidence="1" type="ORF">M9H77_23478</name>
</gene>
<reference evidence="2" key="1">
    <citation type="journal article" date="2023" name="Nat. Plants">
        <title>Single-cell RNA sequencing provides a high-resolution roadmap for understanding the multicellular compartmentation of specialized metabolism.</title>
        <authorList>
            <person name="Sun S."/>
            <person name="Shen X."/>
            <person name="Li Y."/>
            <person name="Li Y."/>
            <person name="Wang S."/>
            <person name="Li R."/>
            <person name="Zhang H."/>
            <person name="Shen G."/>
            <person name="Guo B."/>
            <person name="Wei J."/>
            <person name="Xu J."/>
            <person name="St-Pierre B."/>
            <person name="Chen S."/>
            <person name="Sun C."/>
        </authorList>
    </citation>
    <scope>NUCLEOTIDE SEQUENCE [LARGE SCALE GENOMIC DNA]</scope>
</reference>
<organism evidence="1 2">
    <name type="scientific">Catharanthus roseus</name>
    <name type="common">Madagascar periwinkle</name>
    <name type="synonym">Vinca rosea</name>
    <dbReference type="NCBI Taxonomy" id="4058"/>
    <lineage>
        <taxon>Eukaryota</taxon>
        <taxon>Viridiplantae</taxon>
        <taxon>Streptophyta</taxon>
        <taxon>Embryophyta</taxon>
        <taxon>Tracheophyta</taxon>
        <taxon>Spermatophyta</taxon>
        <taxon>Magnoliopsida</taxon>
        <taxon>eudicotyledons</taxon>
        <taxon>Gunneridae</taxon>
        <taxon>Pentapetalae</taxon>
        <taxon>asterids</taxon>
        <taxon>lamiids</taxon>
        <taxon>Gentianales</taxon>
        <taxon>Apocynaceae</taxon>
        <taxon>Rauvolfioideae</taxon>
        <taxon>Vinceae</taxon>
        <taxon>Catharanthinae</taxon>
        <taxon>Catharanthus</taxon>
    </lineage>
</organism>
<comment type="caution">
    <text evidence="1">The sequence shown here is derived from an EMBL/GenBank/DDBJ whole genome shotgun (WGS) entry which is preliminary data.</text>
</comment>
<dbReference type="EMBL" id="CM044705">
    <property type="protein sequence ID" value="KAI5664155.1"/>
    <property type="molecule type" value="Genomic_DNA"/>
</dbReference>
<keyword evidence="2" id="KW-1185">Reference proteome</keyword>
<accession>A0ACC0AUY2</accession>
<dbReference type="Proteomes" id="UP001060085">
    <property type="component" value="Linkage Group LG05"/>
</dbReference>
<proteinExistence type="predicted"/>
<sequence>MKENKNGRKQSENNENEVDGINEAELPPEVGQPTANGEKRFSSKGYQGRQLRSPGFQSGDFTQHPPYNHTPPAHPSPPQPNLEDLVSKYIKSADARQKRTAQAQEESTSPKENEVQPKEVENKKLAPPPYKLPIPFPKRVLKAKQDEQYDA</sequence>
<evidence type="ECO:0000313" key="1">
    <source>
        <dbReference type="EMBL" id="KAI5664155.1"/>
    </source>
</evidence>